<dbReference type="GO" id="GO:0016538">
    <property type="term" value="F:cyclin-dependent protein serine/threonine kinase regulator activity"/>
    <property type="evidence" value="ECO:0007669"/>
    <property type="project" value="InterPro"/>
</dbReference>
<dbReference type="FunFam" id="1.10.472.10:FF:000167">
    <property type="entry name" value="Mitotic cyclin 6"/>
    <property type="match status" value="1"/>
</dbReference>
<dbReference type="OrthoDB" id="5590282at2759"/>
<evidence type="ECO:0000256" key="2">
    <source>
        <dbReference type="ARBA" id="ARBA00022618"/>
    </source>
</evidence>
<organism evidence="9 10">
    <name type="scientific">Chara braunii</name>
    <name type="common">Braun's stonewort</name>
    <dbReference type="NCBI Taxonomy" id="69332"/>
    <lineage>
        <taxon>Eukaryota</taxon>
        <taxon>Viridiplantae</taxon>
        <taxon>Streptophyta</taxon>
        <taxon>Charophyceae</taxon>
        <taxon>Charales</taxon>
        <taxon>Characeae</taxon>
        <taxon>Chara</taxon>
    </lineage>
</organism>
<comment type="similarity">
    <text evidence="1">Belongs to the cyclin family. Cyclin AB subfamily.</text>
</comment>
<dbReference type="InterPro" id="IPR036915">
    <property type="entry name" value="Cyclin-like_sf"/>
</dbReference>
<feature type="region of interest" description="Disordered" evidence="6">
    <location>
        <begin position="190"/>
        <end position="245"/>
    </location>
</feature>
<sequence length="552" mass="61564">MRVTRAACKRHALEEAKTGVAGQGGTRKRAALAGLSTNVPLTRGPASSASTKLKGLPCQQQQARVVDEKFKSQSVVKGETTEEALLPTCPATNVFGVSTAAAAAPTLVVPSSTGQQCVQHETFIRAVLDGSELRGSQEQQSSAEAEERGYADGGEGAETCEVSRGRVLVQGDAAEIAELEKCTQESLFISNGPEPMITAGDGDTGIEDGSRSEGREEARTEESTQSRERRKSVKRKAKEAGVDDEEHEYRERVGWVEQKYSDIDASVANDPQMCATYVNDIYHFLRVAESKRWVRADFMETLQQDINPNMRGILIDWLVEVAEEYKLMSDTLYLTISYVDRYLTSNIVPRSRLQLLGVACMLIAAKYEEIYAPQVEEFCYITDNTYRREEVLEMERSVLKNLRFELTTPTIKSFLRRFLRSAQANTKMEFLGNYLAELTLLDYSFLRYLPSMVAASAVLMAKFTLEPNQRPWDQTLAHYTHYHASELKECVMAIHHCQLNTRGCTLPAIREKYSHHKFKCVATLMPPLTLPNSIFDNVSDSTPLSNSSNSIS</sequence>
<dbReference type="GO" id="GO:0044772">
    <property type="term" value="P:mitotic cell cycle phase transition"/>
    <property type="evidence" value="ECO:0007669"/>
    <property type="project" value="InterPro"/>
</dbReference>
<dbReference type="SUPFAM" id="SSF47954">
    <property type="entry name" value="Cyclin-like"/>
    <property type="match status" value="2"/>
</dbReference>
<feature type="domain" description="Cyclin-like" evidence="7">
    <location>
        <begin position="413"/>
        <end position="496"/>
    </location>
</feature>
<evidence type="ECO:0000313" key="10">
    <source>
        <dbReference type="Proteomes" id="UP000265515"/>
    </source>
</evidence>
<dbReference type="InterPro" id="IPR013763">
    <property type="entry name" value="Cyclin-like_dom"/>
</dbReference>
<comment type="caution">
    <text evidence="9">The sequence shown here is derived from an EMBL/GenBank/DDBJ whole genome shotgun (WGS) entry which is preliminary data.</text>
</comment>
<dbReference type="Pfam" id="PF02984">
    <property type="entry name" value="Cyclin_C"/>
    <property type="match status" value="1"/>
</dbReference>
<keyword evidence="2" id="KW-0132">Cell division</keyword>
<dbReference type="Gramene" id="GBG78114">
    <property type="protein sequence ID" value="GBG78114"/>
    <property type="gene ID" value="CBR_g26051"/>
</dbReference>
<feature type="domain" description="Cyclin-like" evidence="7">
    <location>
        <begin position="316"/>
        <end position="400"/>
    </location>
</feature>
<feature type="domain" description="Cyclin C-terminal" evidence="8">
    <location>
        <begin position="409"/>
        <end position="527"/>
    </location>
</feature>
<dbReference type="CDD" id="cd20562">
    <property type="entry name" value="CYCLIN_AtCycA_like_rpt1"/>
    <property type="match status" value="1"/>
</dbReference>
<accession>A0A388L756</accession>
<evidence type="ECO:0000256" key="5">
    <source>
        <dbReference type="RuleBase" id="RU000383"/>
    </source>
</evidence>
<dbReference type="InterPro" id="IPR048258">
    <property type="entry name" value="Cyclins_cyclin-box"/>
</dbReference>
<evidence type="ECO:0000256" key="3">
    <source>
        <dbReference type="ARBA" id="ARBA00023127"/>
    </source>
</evidence>
<dbReference type="EMBL" id="BFEA01000286">
    <property type="protein sequence ID" value="GBG78114.1"/>
    <property type="molecule type" value="Genomic_DNA"/>
</dbReference>
<dbReference type="GO" id="GO:0051301">
    <property type="term" value="P:cell division"/>
    <property type="evidence" value="ECO:0007669"/>
    <property type="project" value="UniProtKB-KW"/>
</dbReference>
<evidence type="ECO:0000256" key="6">
    <source>
        <dbReference type="SAM" id="MobiDB-lite"/>
    </source>
</evidence>
<feature type="compositionally biased region" description="Basic and acidic residues" evidence="6">
    <location>
        <begin position="208"/>
        <end position="227"/>
    </location>
</feature>
<protein>
    <submittedName>
        <fullName evidence="9">Uncharacterized protein</fullName>
    </submittedName>
</protein>
<dbReference type="InterPro" id="IPR004367">
    <property type="entry name" value="Cyclin_C-dom"/>
</dbReference>
<name>A0A388L756_CHABU</name>
<dbReference type="SMART" id="SM01332">
    <property type="entry name" value="Cyclin_C"/>
    <property type="match status" value="1"/>
</dbReference>
<dbReference type="Gene3D" id="1.10.472.10">
    <property type="entry name" value="Cyclin-like"/>
    <property type="match status" value="2"/>
</dbReference>
<proteinExistence type="inferred from homology"/>
<keyword evidence="4" id="KW-0131">Cell cycle</keyword>
<reference evidence="9 10" key="1">
    <citation type="journal article" date="2018" name="Cell">
        <title>The Chara Genome: Secondary Complexity and Implications for Plant Terrestrialization.</title>
        <authorList>
            <person name="Nishiyama T."/>
            <person name="Sakayama H."/>
            <person name="Vries J.D."/>
            <person name="Buschmann H."/>
            <person name="Saint-Marcoux D."/>
            <person name="Ullrich K.K."/>
            <person name="Haas F.B."/>
            <person name="Vanderstraeten L."/>
            <person name="Becker D."/>
            <person name="Lang D."/>
            <person name="Vosolsobe S."/>
            <person name="Rombauts S."/>
            <person name="Wilhelmsson P.K.I."/>
            <person name="Janitza P."/>
            <person name="Kern R."/>
            <person name="Heyl A."/>
            <person name="Rumpler F."/>
            <person name="Villalobos L.I.A.C."/>
            <person name="Clay J.M."/>
            <person name="Skokan R."/>
            <person name="Toyoda A."/>
            <person name="Suzuki Y."/>
            <person name="Kagoshima H."/>
            <person name="Schijlen E."/>
            <person name="Tajeshwar N."/>
            <person name="Catarino B."/>
            <person name="Hetherington A.J."/>
            <person name="Saltykova A."/>
            <person name="Bonnot C."/>
            <person name="Breuninger H."/>
            <person name="Symeonidi A."/>
            <person name="Radhakrishnan G.V."/>
            <person name="Van Nieuwerburgh F."/>
            <person name="Deforce D."/>
            <person name="Chang C."/>
            <person name="Karol K.G."/>
            <person name="Hedrich R."/>
            <person name="Ulvskov P."/>
            <person name="Glockner G."/>
            <person name="Delwiche C.F."/>
            <person name="Petrasek J."/>
            <person name="Van de Peer Y."/>
            <person name="Friml J."/>
            <person name="Beilby M."/>
            <person name="Dolan L."/>
            <person name="Kohara Y."/>
            <person name="Sugano S."/>
            <person name="Fujiyama A."/>
            <person name="Delaux P.-M."/>
            <person name="Quint M."/>
            <person name="TheiBen G."/>
            <person name="Hagemann M."/>
            <person name="Harholt J."/>
            <person name="Dunand C."/>
            <person name="Zachgo S."/>
            <person name="Langdale J."/>
            <person name="Maumus F."/>
            <person name="Straeten D.V.D."/>
            <person name="Gould S.B."/>
            <person name="Rensing S.A."/>
        </authorList>
    </citation>
    <scope>NUCLEOTIDE SEQUENCE [LARGE SCALE GENOMIC DNA]</scope>
    <source>
        <strain evidence="9 10">S276</strain>
    </source>
</reference>
<dbReference type="PANTHER" id="PTHR10177">
    <property type="entry name" value="CYCLINS"/>
    <property type="match status" value="1"/>
</dbReference>
<dbReference type="AlphaFoldDB" id="A0A388L756"/>
<gene>
    <name evidence="9" type="ORF">CBR_g26051</name>
</gene>
<dbReference type="STRING" id="69332.A0A388L756"/>
<keyword evidence="10" id="KW-1185">Reference proteome</keyword>
<evidence type="ECO:0000256" key="1">
    <source>
        <dbReference type="ARBA" id="ARBA00006955"/>
    </source>
</evidence>
<dbReference type="InterPro" id="IPR006671">
    <property type="entry name" value="Cyclin_N"/>
</dbReference>
<dbReference type="PROSITE" id="PS00292">
    <property type="entry name" value="CYCLINS"/>
    <property type="match status" value="1"/>
</dbReference>
<evidence type="ECO:0000259" key="7">
    <source>
        <dbReference type="SMART" id="SM00385"/>
    </source>
</evidence>
<dbReference type="Pfam" id="PF00134">
    <property type="entry name" value="Cyclin_N"/>
    <property type="match status" value="1"/>
</dbReference>
<dbReference type="SMART" id="SM00385">
    <property type="entry name" value="CYCLIN"/>
    <property type="match status" value="2"/>
</dbReference>
<feature type="compositionally biased region" description="Basic residues" evidence="6">
    <location>
        <begin position="228"/>
        <end position="237"/>
    </location>
</feature>
<evidence type="ECO:0000256" key="4">
    <source>
        <dbReference type="ARBA" id="ARBA00023306"/>
    </source>
</evidence>
<dbReference type="CDD" id="cd20506">
    <property type="entry name" value="CYCLIN_AtCycA-like_rpt2"/>
    <property type="match status" value="1"/>
</dbReference>
<dbReference type="Proteomes" id="UP000265515">
    <property type="component" value="Unassembled WGS sequence"/>
</dbReference>
<evidence type="ECO:0000313" key="9">
    <source>
        <dbReference type="EMBL" id="GBG78114.1"/>
    </source>
</evidence>
<feature type="region of interest" description="Disordered" evidence="6">
    <location>
        <begin position="129"/>
        <end position="157"/>
    </location>
</feature>
<dbReference type="InterPro" id="IPR039361">
    <property type="entry name" value="Cyclin"/>
</dbReference>
<keyword evidence="3 5" id="KW-0195">Cyclin</keyword>
<evidence type="ECO:0000259" key="8">
    <source>
        <dbReference type="SMART" id="SM01332"/>
    </source>
</evidence>
<dbReference type="FunFam" id="1.10.472.10:FF:000013">
    <property type="entry name" value="Cyclin A1"/>
    <property type="match status" value="1"/>
</dbReference>